<evidence type="ECO:0000313" key="3">
    <source>
        <dbReference type="Proteomes" id="UP000198778"/>
    </source>
</evidence>
<dbReference type="RefSeq" id="WP_090840729.1">
    <property type="nucleotide sequence ID" value="NZ_FNIL01000001.1"/>
</dbReference>
<feature type="transmembrane region" description="Helical" evidence="1">
    <location>
        <begin position="15"/>
        <end position="36"/>
    </location>
</feature>
<accession>A0A1H0B6R4</accession>
<proteinExistence type="predicted"/>
<keyword evidence="1" id="KW-0472">Membrane</keyword>
<evidence type="ECO:0000313" key="2">
    <source>
        <dbReference type="EMBL" id="SDN41316.1"/>
    </source>
</evidence>
<dbReference type="OrthoDB" id="2867752at2"/>
<gene>
    <name evidence="2" type="ORF">SAMN04488053_101776</name>
</gene>
<keyword evidence="1" id="KW-1133">Transmembrane helix</keyword>
<organism evidence="2 3">
    <name type="scientific">Alkalicoccus daliensis</name>
    <dbReference type="NCBI Taxonomy" id="745820"/>
    <lineage>
        <taxon>Bacteria</taxon>
        <taxon>Bacillati</taxon>
        <taxon>Bacillota</taxon>
        <taxon>Bacilli</taxon>
        <taxon>Bacillales</taxon>
        <taxon>Bacillaceae</taxon>
        <taxon>Alkalicoccus</taxon>
    </lineage>
</organism>
<dbReference type="AlphaFoldDB" id="A0A1H0B6R4"/>
<keyword evidence="1" id="KW-0812">Transmembrane</keyword>
<dbReference type="Proteomes" id="UP000198778">
    <property type="component" value="Unassembled WGS sequence"/>
</dbReference>
<evidence type="ECO:0000256" key="1">
    <source>
        <dbReference type="SAM" id="Phobius"/>
    </source>
</evidence>
<reference evidence="3" key="1">
    <citation type="submission" date="2016-10" db="EMBL/GenBank/DDBJ databases">
        <authorList>
            <person name="Varghese N."/>
            <person name="Submissions S."/>
        </authorList>
    </citation>
    <scope>NUCLEOTIDE SEQUENCE [LARGE SCALE GENOMIC DNA]</scope>
    <source>
        <strain evidence="3">CGMCC 1.10369</strain>
    </source>
</reference>
<sequence length="106" mass="12085">MQNCNQGFVFIETMASLLIMGTIISAFVLISHTIHLESQHMNMEREANNLLFRQLQEHDTVSGKYTGQFGEYQGKTIYTQDSRMSCLTSQSDRNRKVEVCLPAYAS</sequence>
<keyword evidence="3" id="KW-1185">Reference proteome</keyword>
<name>A0A1H0B6R4_9BACI</name>
<dbReference type="STRING" id="745820.SAMN04488053_101776"/>
<protein>
    <submittedName>
        <fullName evidence="2">Uncharacterized protein</fullName>
    </submittedName>
</protein>
<dbReference type="EMBL" id="FNIL01000001">
    <property type="protein sequence ID" value="SDN41316.1"/>
    <property type="molecule type" value="Genomic_DNA"/>
</dbReference>